<organism evidence="2 3">
    <name type="scientific">Dreissena polymorpha</name>
    <name type="common">Zebra mussel</name>
    <name type="synonym">Mytilus polymorpha</name>
    <dbReference type="NCBI Taxonomy" id="45954"/>
    <lineage>
        <taxon>Eukaryota</taxon>
        <taxon>Metazoa</taxon>
        <taxon>Spiralia</taxon>
        <taxon>Lophotrochozoa</taxon>
        <taxon>Mollusca</taxon>
        <taxon>Bivalvia</taxon>
        <taxon>Autobranchia</taxon>
        <taxon>Heteroconchia</taxon>
        <taxon>Euheterodonta</taxon>
        <taxon>Imparidentia</taxon>
        <taxon>Neoheterodontei</taxon>
        <taxon>Myida</taxon>
        <taxon>Dreissenoidea</taxon>
        <taxon>Dreissenidae</taxon>
        <taxon>Dreissena</taxon>
    </lineage>
</organism>
<protein>
    <submittedName>
        <fullName evidence="2">Uncharacterized protein</fullName>
    </submittedName>
</protein>
<keyword evidence="1" id="KW-0812">Transmembrane</keyword>
<accession>A0A9D4G709</accession>
<feature type="transmembrane region" description="Helical" evidence="1">
    <location>
        <begin position="39"/>
        <end position="59"/>
    </location>
</feature>
<dbReference type="Proteomes" id="UP000828390">
    <property type="component" value="Unassembled WGS sequence"/>
</dbReference>
<sequence>MGKAKLLYYVLFIPHVVIAGLTLWGLAQAGAMADPGANLVQILVFSSLIVAVDPVAVCLH</sequence>
<evidence type="ECO:0000313" key="2">
    <source>
        <dbReference type="EMBL" id="KAH3811666.1"/>
    </source>
</evidence>
<evidence type="ECO:0000313" key="3">
    <source>
        <dbReference type="Proteomes" id="UP000828390"/>
    </source>
</evidence>
<dbReference type="EMBL" id="JAIWYP010000006">
    <property type="protein sequence ID" value="KAH3811666.1"/>
    <property type="molecule type" value="Genomic_DNA"/>
</dbReference>
<feature type="transmembrane region" description="Helical" evidence="1">
    <location>
        <begin position="7"/>
        <end position="27"/>
    </location>
</feature>
<reference evidence="2" key="1">
    <citation type="journal article" date="2019" name="bioRxiv">
        <title>The Genome of the Zebra Mussel, Dreissena polymorpha: A Resource for Invasive Species Research.</title>
        <authorList>
            <person name="McCartney M.A."/>
            <person name="Auch B."/>
            <person name="Kono T."/>
            <person name="Mallez S."/>
            <person name="Zhang Y."/>
            <person name="Obille A."/>
            <person name="Becker A."/>
            <person name="Abrahante J.E."/>
            <person name="Garbe J."/>
            <person name="Badalamenti J.P."/>
            <person name="Herman A."/>
            <person name="Mangelson H."/>
            <person name="Liachko I."/>
            <person name="Sullivan S."/>
            <person name="Sone E.D."/>
            <person name="Koren S."/>
            <person name="Silverstein K.A.T."/>
            <person name="Beckman K.B."/>
            <person name="Gohl D.M."/>
        </authorList>
    </citation>
    <scope>NUCLEOTIDE SEQUENCE</scope>
    <source>
        <strain evidence="2">Duluth1</strain>
        <tissue evidence="2">Whole animal</tissue>
    </source>
</reference>
<reference evidence="2" key="2">
    <citation type="submission" date="2020-11" db="EMBL/GenBank/DDBJ databases">
        <authorList>
            <person name="McCartney M.A."/>
            <person name="Auch B."/>
            <person name="Kono T."/>
            <person name="Mallez S."/>
            <person name="Becker A."/>
            <person name="Gohl D.M."/>
            <person name="Silverstein K.A.T."/>
            <person name="Koren S."/>
            <person name="Bechman K.B."/>
            <person name="Herman A."/>
            <person name="Abrahante J.E."/>
            <person name="Garbe J."/>
        </authorList>
    </citation>
    <scope>NUCLEOTIDE SEQUENCE</scope>
    <source>
        <strain evidence="2">Duluth1</strain>
        <tissue evidence="2">Whole animal</tissue>
    </source>
</reference>
<keyword evidence="1" id="KW-1133">Transmembrane helix</keyword>
<comment type="caution">
    <text evidence="2">The sequence shown here is derived from an EMBL/GenBank/DDBJ whole genome shotgun (WGS) entry which is preliminary data.</text>
</comment>
<evidence type="ECO:0000256" key="1">
    <source>
        <dbReference type="SAM" id="Phobius"/>
    </source>
</evidence>
<name>A0A9D4G709_DREPO</name>
<keyword evidence="1" id="KW-0472">Membrane</keyword>
<keyword evidence="3" id="KW-1185">Reference proteome</keyword>
<proteinExistence type="predicted"/>
<dbReference type="AlphaFoldDB" id="A0A9D4G709"/>
<gene>
    <name evidence="2" type="ORF">DPMN_140078</name>
</gene>